<feature type="non-terminal residue" evidence="1">
    <location>
        <position position="44"/>
    </location>
</feature>
<name>X0UTK2_9ZZZZ</name>
<gene>
    <name evidence="1" type="ORF">S01H1_43824</name>
</gene>
<organism evidence="1">
    <name type="scientific">marine sediment metagenome</name>
    <dbReference type="NCBI Taxonomy" id="412755"/>
    <lineage>
        <taxon>unclassified sequences</taxon>
        <taxon>metagenomes</taxon>
        <taxon>ecological metagenomes</taxon>
    </lineage>
</organism>
<evidence type="ECO:0000313" key="1">
    <source>
        <dbReference type="EMBL" id="GAG02527.1"/>
    </source>
</evidence>
<proteinExistence type="predicted"/>
<protein>
    <submittedName>
        <fullName evidence="1">Uncharacterized protein</fullName>
    </submittedName>
</protein>
<comment type="caution">
    <text evidence="1">The sequence shown here is derived from an EMBL/GenBank/DDBJ whole genome shotgun (WGS) entry which is preliminary data.</text>
</comment>
<accession>X0UTK2</accession>
<dbReference type="AlphaFoldDB" id="X0UTK2"/>
<sequence>MIIKRDCNKNLPLIFLVIAIAFSPSFSAGVIEGGRIIEIRVEDV</sequence>
<dbReference type="EMBL" id="BARS01027929">
    <property type="protein sequence ID" value="GAG02527.1"/>
    <property type="molecule type" value="Genomic_DNA"/>
</dbReference>
<reference evidence="1" key="1">
    <citation type="journal article" date="2014" name="Front. Microbiol.">
        <title>High frequency of phylogenetically diverse reductive dehalogenase-homologous genes in deep subseafloor sedimentary metagenomes.</title>
        <authorList>
            <person name="Kawai M."/>
            <person name="Futagami T."/>
            <person name="Toyoda A."/>
            <person name="Takaki Y."/>
            <person name="Nishi S."/>
            <person name="Hori S."/>
            <person name="Arai W."/>
            <person name="Tsubouchi T."/>
            <person name="Morono Y."/>
            <person name="Uchiyama I."/>
            <person name="Ito T."/>
            <person name="Fujiyama A."/>
            <person name="Inagaki F."/>
            <person name="Takami H."/>
        </authorList>
    </citation>
    <scope>NUCLEOTIDE SEQUENCE</scope>
    <source>
        <strain evidence="1">Expedition CK06-06</strain>
    </source>
</reference>